<keyword evidence="3" id="KW-1185">Reference proteome</keyword>
<name>A0ABU6X4X2_9FABA</name>
<protein>
    <submittedName>
        <fullName evidence="2">Uncharacterized protein</fullName>
    </submittedName>
</protein>
<dbReference type="Proteomes" id="UP001341840">
    <property type="component" value="Unassembled WGS sequence"/>
</dbReference>
<dbReference type="EMBL" id="JASCZI010211486">
    <property type="protein sequence ID" value="MED6192907.1"/>
    <property type="molecule type" value="Genomic_DNA"/>
</dbReference>
<evidence type="ECO:0000313" key="3">
    <source>
        <dbReference type="Proteomes" id="UP001341840"/>
    </source>
</evidence>
<evidence type="ECO:0000313" key="2">
    <source>
        <dbReference type="EMBL" id="MED6192907.1"/>
    </source>
</evidence>
<organism evidence="2 3">
    <name type="scientific">Stylosanthes scabra</name>
    <dbReference type="NCBI Taxonomy" id="79078"/>
    <lineage>
        <taxon>Eukaryota</taxon>
        <taxon>Viridiplantae</taxon>
        <taxon>Streptophyta</taxon>
        <taxon>Embryophyta</taxon>
        <taxon>Tracheophyta</taxon>
        <taxon>Spermatophyta</taxon>
        <taxon>Magnoliopsida</taxon>
        <taxon>eudicotyledons</taxon>
        <taxon>Gunneridae</taxon>
        <taxon>Pentapetalae</taxon>
        <taxon>rosids</taxon>
        <taxon>fabids</taxon>
        <taxon>Fabales</taxon>
        <taxon>Fabaceae</taxon>
        <taxon>Papilionoideae</taxon>
        <taxon>50 kb inversion clade</taxon>
        <taxon>dalbergioids sensu lato</taxon>
        <taxon>Dalbergieae</taxon>
        <taxon>Pterocarpus clade</taxon>
        <taxon>Stylosanthes</taxon>
    </lineage>
</organism>
<gene>
    <name evidence="2" type="ORF">PIB30_014241</name>
</gene>
<proteinExistence type="predicted"/>
<feature type="compositionally biased region" description="Polar residues" evidence="1">
    <location>
        <begin position="32"/>
        <end position="44"/>
    </location>
</feature>
<evidence type="ECO:0000256" key="1">
    <source>
        <dbReference type="SAM" id="MobiDB-lite"/>
    </source>
</evidence>
<feature type="region of interest" description="Disordered" evidence="1">
    <location>
        <begin position="1"/>
        <end position="86"/>
    </location>
</feature>
<reference evidence="2 3" key="1">
    <citation type="journal article" date="2023" name="Plants (Basel)">
        <title>Bridging the Gap: Combining Genomics and Transcriptomics Approaches to Understand Stylosanthes scabra, an Orphan Legume from the Brazilian Caatinga.</title>
        <authorList>
            <person name="Ferreira-Neto J.R.C."/>
            <person name="da Silva M.D."/>
            <person name="Binneck E."/>
            <person name="de Melo N.F."/>
            <person name="da Silva R.H."/>
            <person name="de Melo A.L.T.M."/>
            <person name="Pandolfi V."/>
            <person name="Bustamante F.O."/>
            <person name="Brasileiro-Vidal A.C."/>
            <person name="Benko-Iseppon A.M."/>
        </authorList>
    </citation>
    <scope>NUCLEOTIDE SEQUENCE [LARGE SCALE GENOMIC DNA]</scope>
    <source>
        <tissue evidence="2">Leaves</tissue>
    </source>
</reference>
<accession>A0ABU6X4X2</accession>
<comment type="caution">
    <text evidence="2">The sequence shown here is derived from an EMBL/GenBank/DDBJ whole genome shotgun (WGS) entry which is preliminary data.</text>
</comment>
<feature type="compositionally biased region" description="Polar residues" evidence="1">
    <location>
        <begin position="69"/>
        <end position="79"/>
    </location>
</feature>
<sequence length="106" mass="10979">MKKQPVLSSKGKQHVKPNTRTSSPANGKGLPTATSLPVTVTQSSNKRRRPASLQSSPVEGRLGGIRNQHGGSTSGTASNGVIDGGSKTCINVVESENKLGDRCPSQ</sequence>